<evidence type="ECO:0000256" key="1">
    <source>
        <dbReference type="SAM" id="Coils"/>
    </source>
</evidence>
<dbReference type="EMBL" id="JADWDJ010000005">
    <property type="protein sequence ID" value="KAG5281140.1"/>
    <property type="molecule type" value="Genomic_DNA"/>
</dbReference>
<evidence type="ECO:0000313" key="4">
    <source>
        <dbReference type="Proteomes" id="UP000823561"/>
    </source>
</evidence>
<feature type="coiled-coil region" evidence="1">
    <location>
        <begin position="400"/>
        <end position="511"/>
    </location>
</feature>
<accession>A0AAV6H1E9</accession>
<comment type="caution">
    <text evidence="3">The sequence shown here is derived from an EMBL/GenBank/DDBJ whole genome shotgun (WGS) entry which is preliminary data.</text>
</comment>
<protein>
    <recommendedName>
        <fullName evidence="5">Trichohyalin-like</fullName>
    </recommendedName>
</protein>
<feature type="compositionally biased region" description="Basic and acidic residues" evidence="2">
    <location>
        <begin position="354"/>
        <end position="363"/>
    </location>
</feature>
<feature type="region of interest" description="Disordered" evidence="2">
    <location>
        <begin position="761"/>
        <end position="794"/>
    </location>
</feature>
<feature type="compositionally biased region" description="Basic residues" evidence="2">
    <location>
        <begin position="364"/>
        <end position="382"/>
    </location>
</feature>
<evidence type="ECO:0000313" key="3">
    <source>
        <dbReference type="EMBL" id="KAG5281140.1"/>
    </source>
</evidence>
<reference evidence="3" key="1">
    <citation type="submission" date="2020-10" db="EMBL/GenBank/DDBJ databases">
        <title>Chromosome-scale genome assembly of the Allis shad, Alosa alosa.</title>
        <authorList>
            <person name="Margot Z."/>
            <person name="Christophe K."/>
            <person name="Cabau C."/>
            <person name="Louis A."/>
            <person name="Berthelot C."/>
            <person name="Parey E."/>
            <person name="Roest Crollius H."/>
            <person name="Montfort J."/>
            <person name="Robinson-Rechavi M."/>
            <person name="Bucao C."/>
            <person name="Bouchez O."/>
            <person name="Gislard M."/>
            <person name="Lluch J."/>
            <person name="Milhes M."/>
            <person name="Lampietro C."/>
            <person name="Lopez Roques C."/>
            <person name="Donnadieu C."/>
            <person name="Braasch I."/>
            <person name="Desvignes T."/>
            <person name="Postlethwait J."/>
            <person name="Bobe J."/>
            <person name="Guiguen Y."/>
        </authorList>
    </citation>
    <scope>NUCLEOTIDE SEQUENCE</scope>
    <source>
        <strain evidence="3">M-15738</strain>
        <tissue evidence="3">Blood</tissue>
    </source>
</reference>
<feature type="coiled-coil region" evidence="1">
    <location>
        <begin position="550"/>
        <end position="598"/>
    </location>
</feature>
<gene>
    <name evidence="3" type="ORF">AALO_G00067860</name>
</gene>
<feature type="region of interest" description="Disordered" evidence="2">
    <location>
        <begin position="1098"/>
        <end position="1121"/>
    </location>
</feature>
<feature type="region of interest" description="Disordered" evidence="2">
    <location>
        <begin position="328"/>
        <end position="384"/>
    </location>
</feature>
<name>A0AAV6H1E9_9TELE</name>
<keyword evidence="1" id="KW-0175">Coiled coil</keyword>
<feature type="region of interest" description="Disordered" evidence="2">
    <location>
        <begin position="91"/>
        <end position="188"/>
    </location>
</feature>
<feature type="compositionally biased region" description="Basic and acidic residues" evidence="2">
    <location>
        <begin position="99"/>
        <end position="114"/>
    </location>
</feature>
<dbReference type="Proteomes" id="UP000823561">
    <property type="component" value="Chromosome 5"/>
</dbReference>
<sequence length="1185" mass="136298">MAQTNYNVEAGEDGEDTDDLLCTDAAHSQGLASLALPRDHCDMLLDAIDAELSRLQAQNQNLRHDENCKGEGVKRLAYLCRSPSLSKDTGLGCTGLANDGEHQDTPSHEPECKRSTSSPPKPSGGRQDSAGPSEREGSSETSTPEEEQRGLDARTEQCRWRLERLLGRTDRGAPEIGTSTPPDPDSICTEDFTQRFREETVDLEEKSRTESTQSMPHDTAALDKLPSFTGARDPATENGSIGINVRYLAGVPVRSFDAVTIDSDLDSVRTEQVHRHLHKSFDHRKVIKAVEQMNSMFSDHSDCDTLAEEEGSQQYRALASTATIGSCGRQRIEKSPQSRGQLFSSDESSEESESVQHSRCDHKGGRHRSSAHRRSRGNRVKQNRGNSLSCGWILEQMTERRLLEETLSHLRKDSEREENKLLMKRAQLCETEQSLADLLQQQQCVLQQLELLRLEVEQKERDSQRLQANLRDNTAQSDTSRCELRRLQTQRDSCLLEVRGLQEELDTLERSQIVHWEGGEARLAGGVSVLEREEMDRLLENAKSDLFSEQRRFRHTLDSMSEKLDEAQQELDQRAEELRTLRRRCTELEVQLTNTSRLREEQEECLQRQLKDQEGTVGALERIVAQKEVLLLGLQQERSALQMELNTQKEEHHKQCSDIQEQGQRKKEEALEAHRLQLSLDHEKNLQQVRLQAQELKSEALREQAQSHTQHMEFLESCIKLKEEEVRRLTGALETQEEAMRRHEEQLRGETEEKVQKALDQEQRRWEEQREAALQEQRRRMEREAQGAQADLQAEVEKERRNALGLQSKMLELQAKVQTLENELCLQQREQSSTQAAMVQALREEHQAELLRQRKQAEQEAQMESLRLRQILQQSEAQLQSLQATLAVQERDHQMAQERHEQQQRRWAQELQMECQTLQSMLGNGGHGNTLLSCTLGQAVETLQALRLQFQTFISGLQQELELQKHTNQKLGQDKEHELRLEREQMLMEKERALQTLRERLIQEHIEELSILNRPQLRGALEGGVVDSLRRQLRDKDEELRQVQRSMSQWKEKTAARLARRFEEELTAELDKRTPRLRSDQEKKLQRLEEEMRQLTMGGDFDNMPSATLSSPVPQNPPSALRSQDLASYKLLRHLQSRIRQLHSESRTHQHSPPHLAVGPTELTGSYLETIPDTQESSWPFKTAK</sequence>
<feature type="compositionally biased region" description="Basic and acidic residues" evidence="2">
    <location>
        <begin position="146"/>
        <end position="173"/>
    </location>
</feature>
<evidence type="ECO:0008006" key="5">
    <source>
        <dbReference type="Google" id="ProtNLM"/>
    </source>
</evidence>
<proteinExistence type="predicted"/>
<feature type="compositionally biased region" description="Basic and acidic residues" evidence="2">
    <location>
        <begin position="761"/>
        <end position="785"/>
    </location>
</feature>
<dbReference type="AlphaFoldDB" id="A0AAV6H1E9"/>
<organism evidence="3 4">
    <name type="scientific">Alosa alosa</name>
    <name type="common">allis shad</name>
    <dbReference type="NCBI Taxonomy" id="278164"/>
    <lineage>
        <taxon>Eukaryota</taxon>
        <taxon>Metazoa</taxon>
        <taxon>Chordata</taxon>
        <taxon>Craniata</taxon>
        <taxon>Vertebrata</taxon>
        <taxon>Euteleostomi</taxon>
        <taxon>Actinopterygii</taxon>
        <taxon>Neopterygii</taxon>
        <taxon>Teleostei</taxon>
        <taxon>Clupei</taxon>
        <taxon>Clupeiformes</taxon>
        <taxon>Clupeoidei</taxon>
        <taxon>Clupeidae</taxon>
        <taxon>Alosa</taxon>
    </lineage>
</organism>
<feature type="coiled-coil region" evidence="1">
    <location>
        <begin position="987"/>
        <end position="1053"/>
    </location>
</feature>
<evidence type="ECO:0000256" key="2">
    <source>
        <dbReference type="SAM" id="MobiDB-lite"/>
    </source>
</evidence>
<keyword evidence="4" id="KW-1185">Reference proteome</keyword>
<feature type="region of interest" description="Disordered" evidence="2">
    <location>
        <begin position="1142"/>
        <end position="1162"/>
    </location>
</feature>